<accession>A0A8J5WNB6</accession>
<evidence type="ECO:0000313" key="2">
    <source>
        <dbReference type="EMBL" id="KAG8094130.1"/>
    </source>
</evidence>
<organism evidence="2 3">
    <name type="scientific">Zizania palustris</name>
    <name type="common">Northern wild rice</name>
    <dbReference type="NCBI Taxonomy" id="103762"/>
    <lineage>
        <taxon>Eukaryota</taxon>
        <taxon>Viridiplantae</taxon>
        <taxon>Streptophyta</taxon>
        <taxon>Embryophyta</taxon>
        <taxon>Tracheophyta</taxon>
        <taxon>Spermatophyta</taxon>
        <taxon>Magnoliopsida</taxon>
        <taxon>Liliopsida</taxon>
        <taxon>Poales</taxon>
        <taxon>Poaceae</taxon>
        <taxon>BOP clade</taxon>
        <taxon>Oryzoideae</taxon>
        <taxon>Oryzeae</taxon>
        <taxon>Zizaniinae</taxon>
        <taxon>Zizania</taxon>
    </lineage>
</organism>
<dbReference type="Proteomes" id="UP000729402">
    <property type="component" value="Unassembled WGS sequence"/>
</dbReference>
<feature type="region of interest" description="Disordered" evidence="1">
    <location>
        <begin position="36"/>
        <end position="69"/>
    </location>
</feature>
<dbReference type="PROSITE" id="PS51257">
    <property type="entry name" value="PROKAR_LIPOPROTEIN"/>
    <property type="match status" value="1"/>
</dbReference>
<sequence>MLPPSRSPPPPPPAGSLGCTLATAYRLHGRYRRCLPAPQPSLSFPGSPPRAKPPRLSRPRSQAPPTSVSEGVWEAGHFISIFFLGYGQWHCYILRRSGKDIESQEELQMHQS</sequence>
<keyword evidence="3" id="KW-1185">Reference proteome</keyword>
<dbReference type="EMBL" id="JAAALK010000080">
    <property type="protein sequence ID" value="KAG8094130.1"/>
    <property type="molecule type" value="Genomic_DNA"/>
</dbReference>
<evidence type="ECO:0000256" key="1">
    <source>
        <dbReference type="SAM" id="MobiDB-lite"/>
    </source>
</evidence>
<dbReference type="AlphaFoldDB" id="A0A8J5WNB6"/>
<protein>
    <submittedName>
        <fullName evidence="2">Uncharacterized protein</fullName>
    </submittedName>
</protein>
<name>A0A8J5WNB6_ZIZPA</name>
<feature type="compositionally biased region" description="Polar residues" evidence="1">
    <location>
        <begin position="59"/>
        <end position="69"/>
    </location>
</feature>
<reference evidence="2" key="1">
    <citation type="journal article" date="2021" name="bioRxiv">
        <title>Whole Genome Assembly and Annotation of Northern Wild Rice, Zizania palustris L., Supports a Whole Genome Duplication in the Zizania Genus.</title>
        <authorList>
            <person name="Haas M."/>
            <person name="Kono T."/>
            <person name="Macchietto M."/>
            <person name="Millas R."/>
            <person name="McGilp L."/>
            <person name="Shao M."/>
            <person name="Duquette J."/>
            <person name="Hirsch C.N."/>
            <person name="Kimball J."/>
        </authorList>
    </citation>
    <scope>NUCLEOTIDE SEQUENCE</scope>
    <source>
        <tissue evidence="2">Fresh leaf tissue</tissue>
    </source>
</reference>
<gene>
    <name evidence="2" type="ORF">GUJ93_ZPchr0012g22131</name>
</gene>
<comment type="caution">
    <text evidence="2">The sequence shown here is derived from an EMBL/GenBank/DDBJ whole genome shotgun (WGS) entry which is preliminary data.</text>
</comment>
<reference evidence="2" key="2">
    <citation type="submission" date="2021-02" db="EMBL/GenBank/DDBJ databases">
        <authorList>
            <person name="Kimball J.A."/>
            <person name="Haas M.W."/>
            <person name="Macchietto M."/>
            <person name="Kono T."/>
            <person name="Duquette J."/>
            <person name="Shao M."/>
        </authorList>
    </citation>
    <scope>NUCLEOTIDE SEQUENCE</scope>
    <source>
        <tissue evidence="2">Fresh leaf tissue</tissue>
    </source>
</reference>
<evidence type="ECO:0000313" key="3">
    <source>
        <dbReference type="Proteomes" id="UP000729402"/>
    </source>
</evidence>
<proteinExistence type="predicted"/>